<accession>X6NIU2</accession>
<evidence type="ECO:0000313" key="2">
    <source>
        <dbReference type="EMBL" id="ETO25823.1"/>
    </source>
</evidence>
<keyword evidence="3" id="KW-1185">Reference proteome</keyword>
<sequence>MYYSPHSKNVKKLFLCVGYVFIERNERLESKNIIQNIKKRKTHKRDQMFQTENVIKKQNKTNKKFEKLCVSSLKKSKTKMVVTKKKRKKTKKEQAKTKTNYFLGNDYIKHTYEKKKHSERDKRWKKNTSKEDEREGKKVTLKKPKNKFQGITKTKTKQTKFQNFFFFLKKKHEPKKKFVYMI</sequence>
<proteinExistence type="predicted"/>
<name>X6NIU2_RETFI</name>
<feature type="region of interest" description="Disordered" evidence="1">
    <location>
        <begin position="113"/>
        <end position="145"/>
    </location>
</feature>
<feature type="compositionally biased region" description="Basic and acidic residues" evidence="1">
    <location>
        <begin position="113"/>
        <end position="138"/>
    </location>
</feature>
<comment type="caution">
    <text evidence="2">The sequence shown here is derived from an EMBL/GenBank/DDBJ whole genome shotgun (WGS) entry which is preliminary data.</text>
</comment>
<dbReference type="EMBL" id="ASPP01008261">
    <property type="protein sequence ID" value="ETO25823.1"/>
    <property type="molecule type" value="Genomic_DNA"/>
</dbReference>
<organism evidence="2 3">
    <name type="scientific">Reticulomyxa filosa</name>
    <dbReference type="NCBI Taxonomy" id="46433"/>
    <lineage>
        <taxon>Eukaryota</taxon>
        <taxon>Sar</taxon>
        <taxon>Rhizaria</taxon>
        <taxon>Retaria</taxon>
        <taxon>Foraminifera</taxon>
        <taxon>Monothalamids</taxon>
        <taxon>Reticulomyxidae</taxon>
        <taxon>Reticulomyxa</taxon>
    </lineage>
</organism>
<dbReference type="AlphaFoldDB" id="X6NIU2"/>
<evidence type="ECO:0000256" key="1">
    <source>
        <dbReference type="SAM" id="MobiDB-lite"/>
    </source>
</evidence>
<reference evidence="2 3" key="1">
    <citation type="journal article" date="2013" name="Curr. Biol.">
        <title>The Genome of the Foraminiferan Reticulomyxa filosa.</title>
        <authorList>
            <person name="Glockner G."/>
            <person name="Hulsmann N."/>
            <person name="Schleicher M."/>
            <person name="Noegel A.A."/>
            <person name="Eichinger L."/>
            <person name="Gallinger C."/>
            <person name="Pawlowski J."/>
            <person name="Sierra R."/>
            <person name="Euteneuer U."/>
            <person name="Pillet L."/>
            <person name="Moustafa A."/>
            <person name="Platzer M."/>
            <person name="Groth M."/>
            <person name="Szafranski K."/>
            <person name="Schliwa M."/>
        </authorList>
    </citation>
    <scope>NUCLEOTIDE SEQUENCE [LARGE SCALE GENOMIC DNA]</scope>
</reference>
<evidence type="ECO:0000313" key="3">
    <source>
        <dbReference type="Proteomes" id="UP000023152"/>
    </source>
</evidence>
<gene>
    <name evidence="2" type="ORF">RFI_11310</name>
</gene>
<protein>
    <submittedName>
        <fullName evidence="2">Uncharacterized protein</fullName>
    </submittedName>
</protein>
<dbReference type="Proteomes" id="UP000023152">
    <property type="component" value="Unassembled WGS sequence"/>
</dbReference>